<dbReference type="OrthoDB" id="5388207at2759"/>
<name>A0A2K0TWN6_TRIHA</name>
<evidence type="ECO:0000313" key="3">
    <source>
        <dbReference type="Proteomes" id="UP000236290"/>
    </source>
</evidence>
<proteinExistence type="predicted"/>
<accession>A0A2K0TWN6</accession>
<dbReference type="Proteomes" id="UP000236290">
    <property type="component" value="Unassembled WGS sequence"/>
</dbReference>
<protein>
    <recommendedName>
        <fullName evidence="4">Glycine-rich cell wall structural protein 1</fullName>
    </recommendedName>
</protein>
<evidence type="ECO:0008006" key="4">
    <source>
        <dbReference type="Google" id="ProtNLM"/>
    </source>
</evidence>
<feature type="compositionally biased region" description="Basic and acidic residues" evidence="1">
    <location>
        <begin position="164"/>
        <end position="199"/>
    </location>
</feature>
<feature type="compositionally biased region" description="Polar residues" evidence="1">
    <location>
        <begin position="1"/>
        <end position="13"/>
    </location>
</feature>
<dbReference type="AlphaFoldDB" id="A0A2K0TWN6"/>
<feature type="compositionally biased region" description="Basic and acidic residues" evidence="1">
    <location>
        <begin position="106"/>
        <end position="115"/>
    </location>
</feature>
<comment type="caution">
    <text evidence="2">The sequence shown here is derived from an EMBL/GenBank/DDBJ whole genome shotgun (WGS) entry which is preliminary data.</text>
</comment>
<feature type="compositionally biased region" description="Basic and acidic residues" evidence="1">
    <location>
        <begin position="85"/>
        <end position="98"/>
    </location>
</feature>
<sequence>MSSAIETINQLATSAAKAVWGDSSTDEAHKEPISGAAGDVSKGEPYDAGNLDPKDQSKVESGLRGQEDEPSDLSENEYYALSSSAKDKPLPESPRTKEPMGGNLQDKTKSIPKDTTDDDANPEEGKPLDKLTGAGPRPVEELAKENGGNAAAAYSNDAVSSSQEDNKMKDQQRQKLPEDSSKQQRDDDQKREATEDEYVKTTGLAADGGNFDAAKPGAGLEADRLMEQKGLKTDDDDNHKASSSGRKSSDSGRHKDKPSLGERIKNKLHRH</sequence>
<evidence type="ECO:0000256" key="1">
    <source>
        <dbReference type="SAM" id="MobiDB-lite"/>
    </source>
</evidence>
<feature type="compositionally biased region" description="Basic and acidic residues" evidence="1">
    <location>
        <begin position="221"/>
        <end position="240"/>
    </location>
</feature>
<gene>
    <name evidence="2" type="ORF">THARTR1_09281</name>
</gene>
<feature type="compositionally biased region" description="Basic and acidic residues" evidence="1">
    <location>
        <begin position="247"/>
        <end position="265"/>
    </location>
</feature>
<reference evidence="2 3" key="1">
    <citation type="submission" date="2017-02" db="EMBL/GenBank/DDBJ databases">
        <title>Genomes of Trichoderma spp. with biocontrol activity.</title>
        <authorList>
            <person name="Gardiner D."/>
            <person name="Kazan K."/>
            <person name="Vos C."/>
            <person name="Harvey P."/>
        </authorList>
    </citation>
    <scope>NUCLEOTIDE SEQUENCE [LARGE SCALE GENOMIC DNA]</scope>
    <source>
        <strain evidence="2 3">Tr1</strain>
    </source>
</reference>
<evidence type="ECO:0000313" key="2">
    <source>
        <dbReference type="EMBL" id="PNP49950.1"/>
    </source>
</evidence>
<organism evidence="2 3">
    <name type="scientific">Trichoderma harzianum</name>
    <name type="common">Hypocrea lixii</name>
    <dbReference type="NCBI Taxonomy" id="5544"/>
    <lineage>
        <taxon>Eukaryota</taxon>
        <taxon>Fungi</taxon>
        <taxon>Dikarya</taxon>
        <taxon>Ascomycota</taxon>
        <taxon>Pezizomycotina</taxon>
        <taxon>Sordariomycetes</taxon>
        <taxon>Hypocreomycetidae</taxon>
        <taxon>Hypocreales</taxon>
        <taxon>Hypocreaceae</taxon>
        <taxon>Trichoderma</taxon>
    </lineage>
</organism>
<dbReference type="EMBL" id="MTYI01000172">
    <property type="protein sequence ID" value="PNP49950.1"/>
    <property type="molecule type" value="Genomic_DNA"/>
</dbReference>
<feature type="region of interest" description="Disordered" evidence="1">
    <location>
        <begin position="1"/>
        <end position="271"/>
    </location>
</feature>